<dbReference type="Pfam" id="PF12796">
    <property type="entry name" value="Ank_2"/>
    <property type="match status" value="1"/>
</dbReference>
<accession>A0A395MR66</accession>
<dbReference type="PANTHER" id="PTHR24198:SF165">
    <property type="entry name" value="ANKYRIN REPEAT-CONTAINING PROTEIN-RELATED"/>
    <property type="match status" value="1"/>
</dbReference>
<evidence type="ECO:0000256" key="4">
    <source>
        <dbReference type="SAM" id="MobiDB-lite"/>
    </source>
</evidence>
<dbReference type="Gene3D" id="1.25.40.20">
    <property type="entry name" value="Ankyrin repeat-containing domain"/>
    <property type="match status" value="1"/>
</dbReference>
<proteinExistence type="predicted"/>
<evidence type="ECO:0000256" key="3">
    <source>
        <dbReference type="PROSITE-ProRule" id="PRU00023"/>
    </source>
</evidence>
<feature type="repeat" description="ANK" evidence="3">
    <location>
        <begin position="111"/>
        <end position="143"/>
    </location>
</feature>
<name>A0A395MR66_9HYPO</name>
<dbReference type="InterPro" id="IPR036770">
    <property type="entry name" value="Ankyrin_rpt-contain_sf"/>
</dbReference>
<keyword evidence="6" id="KW-1185">Reference proteome</keyword>
<evidence type="ECO:0000256" key="1">
    <source>
        <dbReference type="ARBA" id="ARBA00022737"/>
    </source>
</evidence>
<reference evidence="5 6" key="1">
    <citation type="journal article" date="2018" name="PLoS Pathog.">
        <title>Evolution of structural diversity of trichothecenes, a family of toxins produced by plant pathogenic and entomopathogenic fungi.</title>
        <authorList>
            <person name="Proctor R.H."/>
            <person name="McCormick S.P."/>
            <person name="Kim H.S."/>
            <person name="Cardoza R.E."/>
            <person name="Stanley A.M."/>
            <person name="Lindo L."/>
            <person name="Kelly A."/>
            <person name="Brown D.W."/>
            <person name="Lee T."/>
            <person name="Vaughan M.M."/>
            <person name="Alexander N.J."/>
            <person name="Busman M."/>
            <person name="Gutierrez S."/>
        </authorList>
    </citation>
    <scope>NUCLEOTIDE SEQUENCE [LARGE SCALE GENOMIC DNA]</scope>
    <source>
        <strain evidence="5 6">NRRL 13405</strain>
    </source>
</reference>
<feature type="compositionally biased region" description="Polar residues" evidence="4">
    <location>
        <begin position="222"/>
        <end position="232"/>
    </location>
</feature>
<protein>
    <submittedName>
        <fullName evidence="5">Uncharacterized protein</fullName>
    </submittedName>
</protein>
<evidence type="ECO:0000256" key="2">
    <source>
        <dbReference type="ARBA" id="ARBA00023043"/>
    </source>
</evidence>
<dbReference type="STRING" id="2594813.A0A395MR66"/>
<evidence type="ECO:0000313" key="5">
    <source>
        <dbReference type="EMBL" id="RFN50412.1"/>
    </source>
</evidence>
<dbReference type="PROSITE" id="PS50088">
    <property type="entry name" value="ANK_REPEAT"/>
    <property type="match status" value="1"/>
</dbReference>
<evidence type="ECO:0000313" key="6">
    <source>
        <dbReference type="Proteomes" id="UP000265631"/>
    </source>
</evidence>
<keyword evidence="1" id="KW-0677">Repeat</keyword>
<dbReference type="PANTHER" id="PTHR24198">
    <property type="entry name" value="ANKYRIN REPEAT AND PROTEIN KINASE DOMAIN-CONTAINING PROTEIN"/>
    <property type="match status" value="1"/>
</dbReference>
<dbReference type="EMBL" id="PXXK01000138">
    <property type="protein sequence ID" value="RFN50412.1"/>
    <property type="molecule type" value="Genomic_DNA"/>
</dbReference>
<dbReference type="InterPro" id="IPR002110">
    <property type="entry name" value="Ankyrin_rpt"/>
</dbReference>
<dbReference type="AlphaFoldDB" id="A0A395MR66"/>
<sequence length="454" mass="51895">MDAFALSLEPPMCKAIREGNLAQFIYLLRDPLRAPFNQTDQWGCSGYTYMTCAIQYGQVDVVRIMIRLPSSELNYDRYRAYLNRAVVLDKPAIFRIIAEAGRVDLTEGNEKGCTLLHHASNAGCYQIVDYLLTQGLNPDERDNVGRTPLSYAAKDGSEYVTRRLLGIEAVNPDSKDNEGKTPFYWATSNNQSAVARILSDTGRVDISCQQGQDGLIRARAQAQTIQEDTGSNAEAEPSTPTKEKKPTLTDKALEFDFDHSKIRDPRRTPGRVRRPRYEEREVTEEWLSKFHIPKHREEKNDPLYCFYDLHQCYKKGPDGSPTYDSAGFQLDYKKVEKWMKPVGYNKKSMMNSMDRALKKGDKEKEAAYEAFFVNGKGPECGHHAVMDLIKDKISKDLDVPFHQIDVKQIKKWGAKGFEKVKADEWWVEPNEVEKARFSKMMGGARLRKDLSRFL</sequence>
<feature type="compositionally biased region" description="Basic and acidic residues" evidence="4">
    <location>
        <begin position="241"/>
        <end position="250"/>
    </location>
</feature>
<dbReference type="SMART" id="SM00248">
    <property type="entry name" value="ANK"/>
    <property type="match status" value="4"/>
</dbReference>
<dbReference type="Proteomes" id="UP000265631">
    <property type="component" value="Unassembled WGS sequence"/>
</dbReference>
<comment type="caution">
    <text evidence="5">The sequence shown here is derived from an EMBL/GenBank/DDBJ whole genome shotgun (WGS) entry which is preliminary data.</text>
</comment>
<gene>
    <name evidence="5" type="ORF">FIE12Z_5323</name>
</gene>
<feature type="region of interest" description="Disordered" evidence="4">
    <location>
        <begin position="222"/>
        <end position="250"/>
    </location>
</feature>
<dbReference type="PROSITE" id="PS50297">
    <property type="entry name" value="ANK_REP_REGION"/>
    <property type="match status" value="1"/>
</dbReference>
<keyword evidence="2 3" id="KW-0040">ANK repeat</keyword>
<dbReference type="SUPFAM" id="SSF48403">
    <property type="entry name" value="Ankyrin repeat"/>
    <property type="match status" value="1"/>
</dbReference>
<organism evidence="5 6">
    <name type="scientific">Fusarium flagelliforme</name>
    <dbReference type="NCBI Taxonomy" id="2675880"/>
    <lineage>
        <taxon>Eukaryota</taxon>
        <taxon>Fungi</taxon>
        <taxon>Dikarya</taxon>
        <taxon>Ascomycota</taxon>
        <taxon>Pezizomycotina</taxon>
        <taxon>Sordariomycetes</taxon>
        <taxon>Hypocreomycetidae</taxon>
        <taxon>Hypocreales</taxon>
        <taxon>Nectriaceae</taxon>
        <taxon>Fusarium</taxon>
        <taxon>Fusarium incarnatum-equiseti species complex</taxon>
    </lineage>
</organism>